<organism evidence="1 2">
    <name type="scientific">Cylindrobasidium torrendii FP15055 ss-10</name>
    <dbReference type="NCBI Taxonomy" id="1314674"/>
    <lineage>
        <taxon>Eukaryota</taxon>
        <taxon>Fungi</taxon>
        <taxon>Dikarya</taxon>
        <taxon>Basidiomycota</taxon>
        <taxon>Agaricomycotina</taxon>
        <taxon>Agaricomycetes</taxon>
        <taxon>Agaricomycetidae</taxon>
        <taxon>Agaricales</taxon>
        <taxon>Marasmiineae</taxon>
        <taxon>Physalacriaceae</taxon>
        <taxon>Cylindrobasidium</taxon>
    </lineage>
</organism>
<reference evidence="1 2" key="1">
    <citation type="journal article" date="2015" name="Fungal Genet. Biol.">
        <title>Evolution of novel wood decay mechanisms in Agaricales revealed by the genome sequences of Fistulina hepatica and Cylindrobasidium torrendii.</title>
        <authorList>
            <person name="Floudas D."/>
            <person name="Held B.W."/>
            <person name="Riley R."/>
            <person name="Nagy L.G."/>
            <person name="Koehler G."/>
            <person name="Ransdell A.S."/>
            <person name="Younus H."/>
            <person name="Chow J."/>
            <person name="Chiniquy J."/>
            <person name="Lipzen A."/>
            <person name="Tritt A."/>
            <person name="Sun H."/>
            <person name="Haridas S."/>
            <person name="LaButti K."/>
            <person name="Ohm R.A."/>
            <person name="Kues U."/>
            <person name="Blanchette R.A."/>
            <person name="Grigoriev I.V."/>
            <person name="Minto R.E."/>
            <person name="Hibbett D.S."/>
        </authorList>
    </citation>
    <scope>NUCLEOTIDE SEQUENCE [LARGE SCALE GENOMIC DNA]</scope>
    <source>
        <strain evidence="1 2">FP15055 ss-10</strain>
    </source>
</reference>
<dbReference type="EMBL" id="KN881354">
    <property type="protein sequence ID" value="KIY60690.1"/>
    <property type="molecule type" value="Genomic_DNA"/>
</dbReference>
<evidence type="ECO:0000313" key="2">
    <source>
        <dbReference type="Proteomes" id="UP000054007"/>
    </source>
</evidence>
<dbReference type="STRING" id="1314674.A0A0D7ARR1"/>
<dbReference type="Proteomes" id="UP000054007">
    <property type="component" value="Unassembled WGS sequence"/>
</dbReference>
<proteinExistence type="predicted"/>
<dbReference type="AlphaFoldDB" id="A0A0D7ARR1"/>
<name>A0A0D7ARR1_9AGAR</name>
<protein>
    <submittedName>
        <fullName evidence="1">Uncharacterized protein</fullName>
    </submittedName>
</protein>
<sequence length="147" mass="16343">MEHVQVAAAWQVGPSIKHSAYCKNAKASFPDKEQRQRLLARTRYSHNVLWPLLTGSRSCAFSTAVCSGVSISKTPSIHTRCFLSLAGHAKSGALKDRETFISVCTVMVERTARELSGNKYAMKGMRYSEMYLNSMILMRGHGANSRK</sequence>
<gene>
    <name evidence="1" type="ORF">CYLTODRAFT_427797</name>
</gene>
<keyword evidence="2" id="KW-1185">Reference proteome</keyword>
<evidence type="ECO:0000313" key="1">
    <source>
        <dbReference type="EMBL" id="KIY60690.1"/>
    </source>
</evidence>
<accession>A0A0D7ARR1</accession>